<dbReference type="AlphaFoldDB" id="A0A5N3P505"/>
<evidence type="ECO:0000259" key="1">
    <source>
        <dbReference type="Pfam" id="PF16793"/>
    </source>
</evidence>
<dbReference type="Gene3D" id="3.30.70.1790">
    <property type="entry name" value="RepB DNA-primase, N-terminal domain"/>
    <property type="match status" value="1"/>
</dbReference>
<accession>A0A5N3P505</accession>
<protein>
    <recommendedName>
        <fullName evidence="1">RepB-like DNA primase domain-containing protein</fullName>
    </recommendedName>
</protein>
<sequence length="410" mass="45067">MPDHIISDTAAAVAFLQAMHPKGSWHLVAMKPDGAPAAKTFGPDQLDEMAAWIEGRQGVENLYHHVNTLTSGFRDKKARKADVEAATFLHVDVDDLDALSRIERYAPRPTAVIFSGGGYQAFWRLDAPCSNLERVERCNMRIAADLGGDNCHNADRIMRLPGTINVPNAKKQAAGRTPALAYVSEFTDWDRSYPIEAFTEVSLDPELTTPSTPLSVHITPVGLDVLPEGVTAAIRSVIELGDDPERPQNSEAPRYPSRSEAVFHVACELVRAGCPEETIAGVFINPHLGISASILERRAPIPYALKQARSAKASIENGWPDNDKRGPRATMRNAAVAIRRLGLSCSFDLFRNRKIVNGKPLEEHQGEISDDACMALRGLIIEEFGFDPRSEHVRDAVNLLCLENAFHPIR</sequence>
<dbReference type="Pfam" id="PF16793">
    <property type="entry name" value="RepB_primase"/>
    <property type="match status" value="1"/>
</dbReference>
<dbReference type="RefSeq" id="WP_150948806.1">
    <property type="nucleotide sequence ID" value="NZ_VCMV01000063.1"/>
</dbReference>
<gene>
    <name evidence="2" type="ORF">FEZ63_22035</name>
</gene>
<organism evidence="2 3">
    <name type="scientific">Microvirga brassicacearum</name>
    <dbReference type="NCBI Taxonomy" id="2580413"/>
    <lineage>
        <taxon>Bacteria</taxon>
        <taxon>Pseudomonadati</taxon>
        <taxon>Pseudomonadota</taxon>
        <taxon>Alphaproteobacteria</taxon>
        <taxon>Hyphomicrobiales</taxon>
        <taxon>Methylobacteriaceae</taxon>
        <taxon>Microvirga</taxon>
    </lineage>
</organism>
<reference evidence="2 3" key="1">
    <citation type="journal article" date="2019" name="Microorganisms">
        <title>Genome Insights into the Novel Species Microvirga brassicacearum, a Rapeseed Endophyte with Biotechnological Potential.</title>
        <authorList>
            <person name="Jimenez-Gomez A."/>
            <person name="Saati-Santamaria Z."/>
            <person name="Igual J.M."/>
            <person name="Rivas R."/>
            <person name="Mateos P.F."/>
            <person name="Garcia-Fraile P."/>
        </authorList>
    </citation>
    <scope>NUCLEOTIDE SEQUENCE [LARGE SCALE GENOMIC DNA]</scope>
    <source>
        <strain evidence="2 3">CDVBN77</strain>
    </source>
</reference>
<feature type="domain" description="RepB-like DNA primase" evidence="1">
    <location>
        <begin position="56"/>
        <end position="178"/>
    </location>
</feature>
<name>A0A5N3P505_9HYPH</name>
<comment type="caution">
    <text evidence="2">The sequence shown here is derived from an EMBL/GenBank/DDBJ whole genome shotgun (WGS) entry which is preliminary data.</text>
</comment>
<dbReference type="Proteomes" id="UP000325684">
    <property type="component" value="Unassembled WGS sequence"/>
</dbReference>
<keyword evidence="3" id="KW-1185">Reference proteome</keyword>
<evidence type="ECO:0000313" key="3">
    <source>
        <dbReference type="Proteomes" id="UP000325684"/>
    </source>
</evidence>
<evidence type="ECO:0000313" key="2">
    <source>
        <dbReference type="EMBL" id="KAB0264731.1"/>
    </source>
</evidence>
<dbReference type="OrthoDB" id="9763644at2"/>
<dbReference type="InterPro" id="IPR039459">
    <property type="entry name" value="RepB-like_DNA_primase_dom"/>
</dbReference>
<proteinExistence type="predicted"/>
<dbReference type="EMBL" id="VCMV01000063">
    <property type="protein sequence ID" value="KAB0264731.1"/>
    <property type="molecule type" value="Genomic_DNA"/>
</dbReference>